<keyword evidence="4 8" id="KW-0812">Transmembrane</keyword>
<keyword evidence="3 9" id="KW-0808">Transferase</keyword>
<evidence type="ECO:0000313" key="10">
    <source>
        <dbReference type="Proteomes" id="UP000544872"/>
    </source>
</evidence>
<dbReference type="GO" id="GO:0016780">
    <property type="term" value="F:phosphotransferase activity, for other substituted phosphate groups"/>
    <property type="evidence" value="ECO:0007669"/>
    <property type="project" value="InterPro"/>
</dbReference>
<feature type="transmembrane region" description="Helical" evidence="8">
    <location>
        <begin position="112"/>
        <end position="133"/>
    </location>
</feature>
<reference evidence="9 10" key="1">
    <citation type="submission" date="2020-08" db="EMBL/GenBank/DDBJ databases">
        <title>Genomic Encyclopedia of Type Strains, Phase IV (KMG-IV): sequencing the most valuable type-strain genomes for metagenomic binning, comparative biology and taxonomic classification.</title>
        <authorList>
            <person name="Goeker M."/>
        </authorList>
    </citation>
    <scope>NUCLEOTIDE SEQUENCE [LARGE SCALE GENOMIC DNA]</scope>
    <source>
        <strain evidence="9 10">DSM 11590</strain>
    </source>
</reference>
<evidence type="ECO:0000256" key="6">
    <source>
        <dbReference type="ARBA" id="ARBA00023136"/>
    </source>
</evidence>
<accession>A0A7W9ZII3</accession>
<dbReference type="InterPro" id="IPR000715">
    <property type="entry name" value="Glycosyl_transferase_4"/>
</dbReference>
<protein>
    <submittedName>
        <fullName evidence="9">UDP-N-acetylmuramyl pentapeptide phosphotransferase/UDP-N-acetylglucosamine-1-phosphate transferase</fullName>
    </submittedName>
</protein>
<keyword evidence="2" id="KW-1003">Cell membrane</keyword>
<name>A0A7W9ZII3_NOVIT</name>
<evidence type="ECO:0000313" key="9">
    <source>
        <dbReference type="EMBL" id="MBB6212081.1"/>
    </source>
</evidence>
<evidence type="ECO:0000256" key="7">
    <source>
        <dbReference type="PIRSR" id="PIRSR600715-1"/>
    </source>
</evidence>
<organism evidence="9 10">
    <name type="scientific">Novispirillum itersonii</name>
    <name type="common">Aquaspirillum itersonii</name>
    <dbReference type="NCBI Taxonomy" id="189"/>
    <lineage>
        <taxon>Bacteria</taxon>
        <taxon>Pseudomonadati</taxon>
        <taxon>Pseudomonadota</taxon>
        <taxon>Alphaproteobacteria</taxon>
        <taxon>Rhodospirillales</taxon>
        <taxon>Novispirillaceae</taxon>
        <taxon>Novispirillum</taxon>
    </lineage>
</organism>
<dbReference type="GO" id="GO:0009103">
    <property type="term" value="P:lipopolysaccharide biosynthetic process"/>
    <property type="evidence" value="ECO:0007669"/>
    <property type="project" value="TreeGrafter"/>
</dbReference>
<evidence type="ECO:0000256" key="1">
    <source>
        <dbReference type="ARBA" id="ARBA00004651"/>
    </source>
</evidence>
<dbReference type="EMBL" id="JACIIX010000016">
    <property type="protein sequence ID" value="MBB6212081.1"/>
    <property type="molecule type" value="Genomic_DNA"/>
</dbReference>
<proteinExistence type="predicted"/>
<feature type="binding site" evidence="7">
    <location>
        <position position="158"/>
    </location>
    <ligand>
        <name>Mg(2+)</name>
        <dbReference type="ChEBI" id="CHEBI:18420"/>
    </ligand>
</feature>
<dbReference type="Proteomes" id="UP000544872">
    <property type="component" value="Unassembled WGS sequence"/>
</dbReference>
<evidence type="ECO:0000256" key="8">
    <source>
        <dbReference type="SAM" id="Phobius"/>
    </source>
</evidence>
<dbReference type="GO" id="GO:0044038">
    <property type="term" value="P:cell wall macromolecule biosynthetic process"/>
    <property type="evidence" value="ECO:0007669"/>
    <property type="project" value="TreeGrafter"/>
</dbReference>
<evidence type="ECO:0000256" key="3">
    <source>
        <dbReference type="ARBA" id="ARBA00022679"/>
    </source>
</evidence>
<dbReference type="PANTHER" id="PTHR22926">
    <property type="entry name" value="PHOSPHO-N-ACETYLMURAMOYL-PENTAPEPTIDE-TRANSFERASE"/>
    <property type="match status" value="1"/>
</dbReference>
<keyword evidence="6 8" id="KW-0472">Membrane</keyword>
<dbReference type="Pfam" id="PF00953">
    <property type="entry name" value="Glycos_transf_4"/>
    <property type="match status" value="1"/>
</dbReference>
<keyword evidence="10" id="KW-1185">Reference proteome</keyword>
<evidence type="ECO:0000256" key="4">
    <source>
        <dbReference type="ARBA" id="ARBA00022692"/>
    </source>
</evidence>
<feature type="binding site" evidence="7">
    <location>
        <position position="221"/>
    </location>
    <ligand>
        <name>Mg(2+)</name>
        <dbReference type="ChEBI" id="CHEBI:18420"/>
    </ligand>
</feature>
<feature type="transmembrane region" description="Helical" evidence="8">
    <location>
        <begin position="295"/>
        <end position="313"/>
    </location>
</feature>
<keyword evidence="5 8" id="KW-1133">Transmembrane helix</keyword>
<feature type="transmembrane region" description="Helical" evidence="8">
    <location>
        <begin position="82"/>
        <end position="100"/>
    </location>
</feature>
<dbReference type="AlphaFoldDB" id="A0A7W9ZII3"/>
<feature type="transmembrane region" description="Helical" evidence="8">
    <location>
        <begin position="244"/>
        <end position="263"/>
    </location>
</feature>
<feature type="transmembrane region" description="Helical" evidence="8">
    <location>
        <begin position="191"/>
        <end position="210"/>
    </location>
</feature>
<evidence type="ECO:0000256" key="2">
    <source>
        <dbReference type="ARBA" id="ARBA00022475"/>
    </source>
</evidence>
<evidence type="ECO:0000256" key="5">
    <source>
        <dbReference type="ARBA" id="ARBA00022989"/>
    </source>
</evidence>
<sequence length="341" mass="35789">MSGLPLPSAAQGGLWLLSAFVLSLALTRLVLGWLRAKAVMDIPNERSSHTIPTPRGGGLAVTPVVIGGWALAGYLSPAPVPVALWAVLAASFALSVVSWLDDRLNLSRRLRFALHIAAAALGTLLLPEATLVFQGWLPLWADRAVTLVGWVWFINLYNFMDGIDGITGVETASLGAGLVTVSLLLPTAATLPYGLFGLTAVGAALGFLVFNWHPAKLFLGDVGSVPLGYLLGFALILLAGDGALTAALILPAYYLLDATVTLLRRLVQGKPIGQAHREHFYQQAVHTGGLRHSQVSALILCGNLGLLAAAAFAVSGQPLPAVAGTVAVLGLIVVLFRRRPR</sequence>
<keyword evidence="7" id="KW-0460">Magnesium</keyword>
<dbReference type="RefSeq" id="WP_184265420.1">
    <property type="nucleotide sequence ID" value="NZ_JACIIX010000016.1"/>
</dbReference>
<feature type="transmembrane region" description="Helical" evidence="8">
    <location>
        <begin position="319"/>
        <end position="336"/>
    </location>
</feature>
<dbReference type="GO" id="GO:0071555">
    <property type="term" value="P:cell wall organization"/>
    <property type="evidence" value="ECO:0007669"/>
    <property type="project" value="TreeGrafter"/>
</dbReference>
<comment type="caution">
    <text evidence="9">The sequence shown here is derived from an EMBL/GenBank/DDBJ whole genome shotgun (WGS) entry which is preliminary data.</text>
</comment>
<feature type="transmembrane region" description="Helical" evidence="8">
    <location>
        <begin position="166"/>
        <end position="185"/>
    </location>
</feature>
<feature type="transmembrane region" description="Helical" evidence="8">
    <location>
        <begin position="12"/>
        <end position="36"/>
    </location>
</feature>
<dbReference type="PANTHER" id="PTHR22926:SF3">
    <property type="entry name" value="UNDECAPRENYL-PHOSPHATE ALPHA-N-ACETYLGLUCOSAMINYL 1-PHOSPHATE TRANSFERASE"/>
    <property type="match status" value="1"/>
</dbReference>
<dbReference type="GO" id="GO:0046872">
    <property type="term" value="F:metal ion binding"/>
    <property type="evidence" value="ECO:0007669"/>
    <property type="project" value="UniProtKB-KW"/>
</dbReference>
<comment type="subcellular location">
    <subcellularLocation>
        <location evidence="1">Cell membrane</location>
        <topology evidence="1">Multi-pass membrane protein</topology>
    </subcellularLocation>
</comment>
<dbReference type="CDD" id="cd06854">
    <property type="entry name" value="GT_WbpL_WbcO_like"/>
    <property type="match status" value="1"/>
</dbReference>
<feature type="transmembrane region" description="Helical" evidence="8">
    <location>
        <begin position="57"/>
        <end position="76"/>
    </location>
</feature>
<gene>
    <name evidence="9" type="ORF">FHS48_003528</name>
</gene>
<keyword evidence="7" id="KW-0479">Metal-binding</keyword>
<dbReference type="GO" id="GO:0005886">
    <property type="term" value="C:plasma membrane"/>
    <property type="evidence" value="ECO:0007669"/>
    <property type="project" value="UniProtKB-SubCell"/>
</dbReference>
<comment type="cofactor">
    <cofactor evidence="7">
        <name>Mg(2+)</name>
        <dbReference type="ChEBI" id="CHEBI:18420"/>
    </cofactor>
</comment>